<dbReference type="AlphaFoldDB" id="A0A1Q9BU46"/>
<dbReference type="Proteomes" id="UP000186817">
    <property type="component" value="Unassembled WGS sequence"/>
</dbReference>
<name>A0A1Q9BU46_SYMMI</name>
<evidence type="ECO:0000313" key="2">
    <source>
        <dbReference type="Proteomes" id="UP000186817"/>
    </source>
</evidence>
<protein>
    <submittedName>
        <fullName evidence="1">Uncharacterized protein</fullName>
    </submittedName>
</protein>
<evidence type="ECO:0000313" key="1">
    <source>
        <dbReference type="EMBL" id="OLP74211.1"/>
    </source>
</evidence>
<keyword evidence="2" id="KW-1185">Reference proteome</keyword>
<accession>A0A1Q9BU46</accession>
<dbReference type="EMBL" id="LSRX01004099">
    <property type="protein sequence ID" value="OLP74211.1"/>
    <property type="molecule type" value="Genomic_DNA"/>
</dbReference>
<feature type="non-terminal residue" evidence="1">
    <location>
        <position position="48"/>
    </location>
</feature>
<sequence length="48" mass="5044">MLLPGNSGWTFLPFSVGANTEQVQGQLQCDIGIVFSTARAFAALSLEG</sequence>
<gene>
    <name evidence="1" type="ORF">AK812_SmicGene46317</name>
</gene>
<organism evidence="1 2">
    <name type="scientific">Symbiodinium microadriaticum</name>
    <name type="common">Dinoflagellate</name>
    <name type="synonym">Zooxanthella microadriatica</name>
    <dbReference type="NCBI Taxonomy" id="2951"/>
    <lineage>
        <taxon>Eukaryota</taxon>
        <taxon>Sar</taxon>
        <taxon>Alveolata</taxon>
        <taxon>Dinophyceae</taxon>
        <taxon>Suessiales</taxon>
        <taxon>Symbiodiniaceae</taxon>
        <taxon>Symbiodinium</taxon>
    </lineage>
</organism>
<comment type="caution">
    <text evidence="1">The sequence shown here is derived from an EMBL/GenBank/DDBJ whole genome shotgun (WGS) entry which is preliminary data.</text>
</comment>
<reference evidence="1 2" key="1">
    <citation type="submission" date="2016-02" db="EMBL/GenBank/DDBJ databases">
        <title>Genome analysis of coral dinoflagellate symbionts highlights evolutionary adaptations to a symbiotic lifestyle.</title>
        <authorList>
            <person name="Aranda M."/>
            <person name="Li Y."/>
            <person name="Liew Y.J."/>
            <person name="Baumgarten S."/>
            <person name="Simakov O."/>
            <person name="Wilson M."/>
            <person name="Piel J."/>
            <person name="Ashoor H."/>
            <person name="Bougouffa S."/>
            <person name="Bajic V.B."/>
            <person name="Ryu T."/>
            <person name="Ravasi T."/>
            <person name="Bayer T."/>
            <person name="Micklem G."/>
            <person name="Kim H."/>
            <person name="Bhak J."/>
            <person name="Lajeunesse T.C."/>
            <person name="Voolstra C.R."/>
        </authorList>
    </citation>
    <scope>NUCLEOTIDE SEQUENCE [LARGE SCALE GENOMIC DNA]</scope>
    <source>
        <strain evidence="1 2">CCMP2467</strain>
    </source>
</reference>
<proteinExistence type="predicted"/>